<evidence type="ECO:0000313" key="3">
    <source>
        <dbReference type="EMBL" id="MEN2788164.1"/>
    </source>
</evidence>
<evidence type="ECO:0000259" key="1">
    <source>
        <dbReference type="Pfam" id="PF00534"/>
    </source>
</evidence>
<comment type="caution">
    <text evidence="3">The sequence shown here is derived from an EMBL/GenBank/DDBJ whole genome shotgun (WGS) entry which is preliminary data.</text>
</comment>
<dbReference type="Gene3D" id="3.40.50.2000">
    <property type="entry name" value="Glycogen Phosphorylase B"/>
    <property type="match status" value="2"/>
</dbReference>
<accession>A0ABU9XX90</accession>
<dbReference type="InterPro" id="IPR028098">
    <property type="entry name" value="Glyco_trans_4-like_N"/>
</dbReference>
<dbReference type="RefSeq" id="WP_343887733.1">
    <property type="nucleotide sequence ID" value="NZ_BAAAEH010000005.1"/>
</dbReference>
<dbReference type="Proteomes" id="UP001419910">
    <property type="component" value="Unassembled WGS sequence"/>
</dbReference>
<name>A0ABU9XX90_9SPHN</name>
<proteinExistence type="predicted"/>
<keyword evidence="3" id="KW-0808">Transferase</keyword>
<dbReference type="GO" id="GO:0016757">
    <property type="term" value="F:glycosyltransferase activity"/>
    <property type="evidence" value="ECO:0007669"/>
    <property type="project" value="UniProtKB-KW"/>
</dbReference>
<feature type="domain" description="Glycosyl transferase family 1" evidence="1">
    <location>
        <begin position="197"/>
        <end position="321"/>
    </location>
</feature>
<dbReference type="Pfam" id="PF13439">
    <property type="entry name" value="Glyco_transf_4"/>
    <property type="match status" value="1"/>
</dbReference>
<organism evidence="3 4">
    <name type="scientific">Sphingomonas oligophenolica</name>
    <dbReference type="NCBI Taxonomy" id="301154"/>
    <lineage>
        <taxon>Bacteria</taxon>
        <taxon>Pseudomonadati</taxon>
        <taxon>Pseudomonadota</taxon>
        <taxon>Alphaproteobacteria</taxon>
        <taxon>Sphingomonadales</taxon>
        <taxon>Sphingomonadaceae</taxon>
        <taxon>Sphingomonas</taxon>
    </lineage>
</organism>
<sequence>MPPPVNILHLHSTFSLGGKEARAVRLMNVFGDRARHTIVSGVPDQLGAQGAIAAGIRYEIAQNPPPLTGRPSVARYEAIARYMRRFDLVLTYNWGAIDGVMAKRVFPKGMPPVVHHEDGFNADEADGLKIERNIYRRFALPAAHALVVPSKTLEAIALGAWKQPPARVHRIVNGIATAAYARKPDPKVIPGFRRRPGEVVIGALAGLRAVKDLPTLVRATGGVSARVRLVIVGEGPERQHILDAAEAMGMADRVHLPGFLPDPWRYIGLFDILALSSKSEQFPISVIEAMAAGLPVVATNVGDIAEMVSEANRPYIVSANEVMLRDSLQALAGSKPAARAFVGEQNRAKAVSEYDEAVMIDHYIALYEQAIGRPGALR</sequence>
<feature type="domain" description="Glycosyltransferase subfamily 4-like N-terminal" evidence="2">
    <location>
        <begin position="17"/>
        <end position="177"/>
    </location>
</feature>
<dbReference type="InterPro" id="IPR001296">
    <property type="entry name" value="Glyco_trans_1"/>
</dbReference>
<gene>
    <name evidence="3" type="ORF">ABC974_00855</name>
</gene>
<dbReference type="PANTHER" id="PTHR12526:SF630">
    <property type="entry name" value="GLYCOSYLTRANSFERASE"/>
    <property type="match status" value="1"/>
</dbReference>
<evidence type="ECO:0000259" key="2">
    <source>
        <dbReference type="Pfam" id="PF13439"/>
    </source>
</evidence>
<protein>
    <submittedName>
        <fullName evidence="3">Glycosyltransferase</fullName>
        <ecNumber evidence="3">2.4.-.-</ecNumber>
    </submittedName>
</protein>
<dbReference type="EC" id="2.4.-.-" evidence="3"/>
<dbReference type="PANTHER" id="PTHR12526">
    <property type="entry name" value="GLYCOSYLTRANSFERASE"/>
    <property type="match status" value="1"/>
</dbReference>
<dbReference type="Pfam" id="PF00534">
    <property type="entry name" value="Glycos_transf_1"/>
    <property type="match status" value="1"/>
</dbReference>
<reference evidence="3 4" key="1">
    <citation type="submission" date="2024-05" db="EMBL/GenBank/DDBJ databases">
        <authorList>
            <person name="Liu Q."/>
            <person name="Xin Y.-H."/>
        </authorList>
    </citation>
    <scope>NUCLEOTIDE SEQUENCE [LARGE SCALE GENOMIC DNA]</scope>
    <source>
        <strain evidence="3 4">CGMCC 1.10181</strain>
    </source>
</reference>
<keyword evidence="3" id="KW-0328">Glycosyltransferase</keyword>
<dbReference type="SUPFAM" id="SSF53756">
    <property type="entry name" value="UDP-Glycosyltransferase/glycogen phosphorylase"/>
    <property type="match status" value="1"/>
</dbReference>
<keyword evidence="4" id="KW-1185">Reference proteome</keyword>
<dbReference type="EMBL" id="JBDIME010000001">
    <property type="protein sequence ID" value="MEN2788164.1"/>
    <property type="molecule type" value="Genomic_DNA"/>
</dbReference>
<evidence type="ECO:0000313" key="4">
    <source>
        <dbReference type="Proteomes" id="UP001419910"/>
    </source>
</evidence>